<evidence type="ECO:0000313" key="3">
    <source>
        <dbReference type="Proteomes" id="UP000245539"/>
    </source>
</evidence>
<dbReference type="RefSeq" id="WP_109839717.1">
    <property type="nucleotide sequence ID" value="NZ_QGKM01000094.1"/>
</dbReference>
<feature type="transmembrane region" description="Helical" evidence="1">
    <location>
        <begin position="13"/>
        <end position="30"/>
    </location>
</feature>
<accession>A0A317C2H7</accession>
<keyword evidence="1" id="KW-0472">Membrane</keyword>
<keyword evidence="3" id="KW-1185">Reference proteome</keyword>
<proteinExistence type="predicted"/>
<name>A0A317C2H7_9GAMM</name>
<evidence type="ECO:0000256" key="1">
    <source>
        <dbReference type="SAM" id="Phobius"/>
    </source>
</evidence>
<sequence length="213" mass="23898">MKNLINVDSLTDIVSNSVGILIIFAVINLIHDNNKTYELEIPIEHETDLRPAYIISKDDRLLLLDTEQVFENAAQQASNGASAGKRIFELGYEGLFAQLDQDKGISFHARVTDNWPKFTELSKNGSDLQKQLDSIDPNQYFAYFFVYDETSLGSTAGSGYESFRTARNYLKARRIKSGWQPVNSEFPPSICDLSFSSNCRYLPSFLASDTGSP</sequence>
<keyword evidence="1" id="KW-0812">Transmembrane</keyword>
<reference evidence="2 3" key="1">
    <citation type="submission" date="2018-05" db="EMBL/GenBank/DDBJ databases">
        <title>Leucothrix arctica sp. nov., isolated from Arctic seawater.</title>
        <authorList>
            <person name="Choi A."/>
            <person name="Baek K."/>
        </authorList>
    </citation>
    <scope>NUCLEOTIDE SEQUENCE [LARGE SCALE GENOMIC DNA]</scope>
    <source>
        <strain evidence="2 3">JCM 18388</strain>
    </source>
</reference>
<dbReference type="AlphaFoldDB" id="A0A317C2H7"/>
<dbReference type="Proteomes" id="UP000245539">
    <property type="component" value="Unassembled WGS sequence"/>
</dbReference>
<gene>
    <name evidence="2" type="ORF">DKW60_21485</name>
</gene>
<organism evidence="2 3">
    <name type="scientific">Leucothrix pacifica</name>
    <dbReference type="NCBI Taxonomy" id="1247513"/>
    <lineage>
        <taxon>Bacteria</taxon>
        <taxon>Pseudomonadati</taxon>
        <taxon>Pseudomonadota</taxon>
        <taxon>Gammaproteobacteria</taxon>
        <taxon>Thiotrichales</taxon>
        <taxon>Thiotrichaceae</taxon>
        <taxon>Leucothrix</taxon>
    </lineage>
</organism>
<keyword evidence="1" id="KW-1133">Transmembrane helix</keyword>
<dbReference type="OrthoDB" id="5622814at2"/>
<protein>
    <submittedName>
        <fullName evidence="2">Uncharacterized protein</fullName>
    </submittedName>
</protein>
<comment type="caution">
    <text evidence="2">The sequence shown here is derived from an EMBL/GenBank/DDBJ whole genome shotgun (WGS) entry which is preliminary data.</text>
</comment>
<dbReference type="EMBL" id="QGKM01000094">
    <property type="protein sequence ID" value="PWQ92391.1"/>
    <property type="molecule type" value="Genomic_DNA"/>
</dbReference>
<evidence type="ECO:0000313" key="2">
    <source>
        <dbReference type="EMBL" id="PWQ92391.1"/>
    </source>
</evidence>